<feature type="transmembrane region" description="Helical" evidence="4">
    <location>
        <begin position="12"/>
        <end position="31"/>
    </location>
</feature>
<dbReference type="Pfam" id="PF00905">
    <property type="entry name" value="Transpeptidase"/>
    <property type="match status" value="1"/>
</dbReference>
<keyword evidence="7" id="KW-1185">Reference proteome</keyword>
<sequence>MAVKEKTIMHRLYLVAAGMFLFAVAVVWKLVDIQMVDGDTYKEMAQAKTEKMFTIQPNRGNIYADDGSLLAASVAKYEIRFDTNTVTEKDWQENIGPLCDSLGMLFNKPASHYRQMLRKARANKNGYKLIARNVGYLDYQRLRGFPLFKLGPHRGGFIEKHRVVREYPLGKMGARSIGYERVDEKGYYTRVGLDGAFGATYLRGREGKRLKQKSAGSHWKPVGFNNTIEPQDGMDVVTTINSNIQDIAHHALLGQLEKYKADHGCVVVMEVETGEIKAISNLGRTEEGNYYERLNYAVGESHEPGSTFKLMSLVAAMEDNMVDTNTVVDTEKGRYKVYDRVVRDSKWGGYGKVSVADAFAVSSNTAFAKIIHENYKENPEKFVNRLMNMGLHKNLGLPIIGEGSPVIRYPGDKGWSGISLAWMSHGYEVSMTPLQTLAFYNAIANNGELVKPRFIKEARIGNRVVKAFDKEVLNPSICSDATVKKAQRILKDVVEKKKGTGHGLYSPTFSMAGKTGTCQKNYVAKDPDKLAYISSFVGYFPADNPKYSCIVVIHEPDKSVGYYGADVSGPVFKSLAQKIYTNSPVIDKVDPESPKEAVLEKNYKNYYALSQKVKTAIPNLSGMSGMDAVSLLENMGVKVQVRGNGKVKKQSVKAGTAIKEVEYIILELS</sequence>
<dbReference type="InterPro" id="IPR001460">
    <property type="entry name" value="PCN-bd_Tpept"/>
</dbReference>
<keyword evidence="2" id="KW-0378">Hydrolase</keyword>
<comment type="subcellular location">
    <subcellularLocation>
        <location evidence="1">Membrane</location>
    </subcellularLocation>
</comment>
<dbReference type="Pfam" id="PF03793">
    <property type="entry name" value="PASTA"/>
    <property type="match status" value="1"/>
</dbReference>
<dbReference type="RefSeq" id="WP_080318252.1">
    <property type="nucleotide sequence ID" value="NZ_MTBC01000002.1"/>
</dbReference>
<dbReference type="SUPFAM" id="SSF56601">
    <property type="entry name" value="beta-lactamase/transpeptidase-like"/>
    <property type="match status" value="1"/>
</dbReference>
<name>A0A1V6LUN5_9FLAO</name>
<dbReference type="InterPro" id="IPR005543">
    <property type="entry name" value="PASTA_dom"/>
</dbReference>
<dbReference type="GO" id="GO:0008658">
    <property type="term" value="F:penicillin binding"/>
    <property type="evidence" value="ECO:0007669"/>
    <property type="project" value="InterPro"/>
</dbReference>
<proteinExistence type="predicted"/>
<dbReference type="AlphaFoldDB" id="A0A1V6LUN5"/>
<evidence type="ECO:0000256" key="4">
    <source>
        <dbReference type="SAM" id="Phobius"/>
    </source>
</evidence>
<keyword evidence="2" id="KW-0121">Carboxypeptidase</keyword>
<dbReference type="InterPro" id="IPR005311">
    <property type="entry name" value="PBP_dimer"/>
</dbReference>
<dbReference type="GO" id="GO:0071555">
    <property type="term" value="P:cell wall organization"/>
    <property type="evidence" value="ECO:0007669"/>
    <property type="project" value="TreeGrafter"/>
</dbReference>
<evidence type="ECO:0000313" key="6">
    <source>
        <dbReference type="EMBL" id="OQD43883.1"/>
    </source>
</evidence>
<keyword evidence="4" id="KW-1133">Transmembrane helix</keyword>
<evidence type="ECO:0000313" key="7">
    <source>
        <dbReference type="Proteomes" id="UP000191680"/>
    </source>
</evidence>
<keyword evidence="4" id="KW-0812">Transmembrane</keyword>
<dbReference type="Proteomes" id="UP000191680">
    <property type="component" value="Unassembled WGS sequence"/>
</dbReference>
<keyword evidence="2" id="KW-0645">Protease</keyword>
<dbReference type="PANTHER" id="PTHR30627">
    <property type="entry name" value="PEPTIDOGLYCAN D,D-TRANSPEPTIDASE"/>
    <property type="match status" value="1"/>
</dbReference>
<protein>
    <submittedName>
        <fullName evidence="6">Penicillin-binding protein</fullName>
    </submittedName>
</protein>
<dbReference type="Gene3D" id="3.30.450.330">
    <property type="match status" value="1"/>
</dbReference>
<evidence type="ECO:0000256" key="3">
    <source>
        <dbReference type="ARBA" id="ARBA00023136"/>
    </source>
</evidence>
<dbReference type="SUPFAM" id="SSF54184">
    <property type="entry name" value="Penicillin-binding protein 2x (pbp-2x), c-terminal domain"/>
    <property type="match status" value="1"/>
</dbReference>
<dbReference type="InterPro" id="IPR050515">
    <property type="entry name" value="Beta-lactam/transpept"/>
</dbReference>
<dbReference type="SUPFAM" id="SSF56519">
    <property type="entry name" value="Penicillin binding protein dimerisation domain"/>
    <property type="match status" value="1"/>
</dbReference>
<organism evidence="6 7">
    <name type="scientific">Croceivirga radicis</name>
    <dbReference type="NCBI Taxonomy" id="1929488"/>
    <lineage>
        <taxon>Bacteria</taxon>
        <taxon>Pseudomonadati</taxon>
        <taxon>Bacteroidota</taxon>
        <taxon>Flavobacteriia</taxon>
        <taxon>Flavobacteriales</taxon>
        <taxon>Flavobacteriaceae</taxon>
        <taxon>Croceivirga</taxon>
    </lineage>
</organism>
<reference evidence="6 7" key="1">
    <citation type="submission" date="2016-12" db="EMBL/GenBank/DDBJ databases">
        <authorList>
            <person name="Song W.-J."/>
            <person name="Kurnit D.M."/>
        </authorList>
    </citation>
    <scope>NUCLEOTIDE SEQUENCE [LARGE SCALE GENOMIC DNA]</scope>
    <source>
        <strain evidence="6 7">HSG9</strain>
    </source>
</reference>
<dbReference type="PANTHER" id="PTHR30627:SF1">
    <property type="entry name" value="PEPTIDOGLYCAN D,D-TRANSPEPTIDASE FTSI"/>
    <property type="match status" value="1"/>
</dbReference>
<keyword evidence="3 4" id="KW-0472">Membrane</keyword>
<dbReference type="GO" id="GO:0005886">
    <property type="term" value="C:plasma membrane"/>
    <property type="evidence" value="ECO:0007669"/>
    <property type="project" value="TreeGrafter"/>
</dbReference>
<evidence type="ECO:0000259" key="5">
    <source>
        <dbReference type="PROSITE" id="PS51178"/>
    </source>
</evidence>
<dbReference type="Gene3D" id="3.40.710.10">
    <property type="entry name" value="DD-peptidase/beta-lactamase superfamily"/>
    <property type="match status" value="1"/>
</dbReference>
<gene>
    <name evidence="6" type="ORF">BUL40_04580</name>
</gene>
<dbReference type="Pfam" id="PF03717">
    <property type="entry name" value="PBP_dimer"/>
    <property type="match status" value="1"/>
</dbReference>
<dbReference type="CDD" id="cd06575">
    <property type="entry name" value="PASTA_Pbp2x-like_2"/>
    <property type="match status" value="1"/>
</dbReference>
<dbReference type="OrthoDB" id="9804124at2"/>
<dbReference type="PROSITE" id="PS51178">
    <property type="entry name" value="PASTA"/>
    <property type="match status" value="1"/>
</dbReference>
<dbReference type="SMART" id="SM00740">
    <property type="entry name" value="PASTA"/>
    <property type="match status" value="1"/>
</dbReference>
<dbReference type="GO" id="GO:0004180">
    <property type="term" value="F:carboxypeptidase activity"/>
    <property type="evidence" value="ECO:0007669"/>
    <property type="project" value="UniProtKB-KW"/>
</dbReference>
<feature type="domain" description="PASTA" evidence="5">
    <location>
        <begin position="611"/>
        <end position="669"/>
    </location>
</feature>
<dbReference type="Gene3D" id="3.90.1310.10">
    <property type="entry name" value="Penicillin-binding protein 2a (Domain 2)"/>
    <property type="match status" value="1"/>
</dbReference>
<dbReference type="InterPro" id="IPR012338">
    <property type="entry name" value="Beta-lactam/transpept-like"/>
</dbReference>
<evidence type="ECO:0000256" key="1">
    <source>
        <dbReference type="ARBA" id="ARBA00004370"/>
    </source>
</evidence>
<evidence type="ECO:0000256" key="2">
    <source>
        <dbReference type="ARBA" id="ARBA00022645"/>
    </source>
</evidence>
<dbReference type="InterPro" id="IPR036138">
    <property type="entry name" value="PBP_dimer_sf"/>
</dbReference>
<dbReference type="EMBL" id="MTBC01000002">
    <property type="protein sequence ID" value="OQD43883.1"/>
    <property type="molecule type" value="Genomic_DNA"/>
</dbReference>
<comment type="caution">
    <text evidence="6">The sequence shown here is derived from an EMBL/GenBank/DDBJ whole genome shotgun (WGS) entry which is preliminary data.</text>
</comment>
<accession>A0A1V6LUN5</accession>